<evidence type="ECO:0000313" key="2">
    <source>
        <dbReference type="Proteomes" id="UP001396334"/>
    </source>
</evidence>
<gene>
    <name evidence="1" type="ORF">V6N11_067341</name>
</gene>
<comment type="caution">
    <text evidence="1">The sequence shown here is derived from an EMBL/GenBank/DDBJ whole genome shotgun (WGS) entry which is preliminary data.</text>
</comment>
<protein>
    <submittedName>
        <fullName evidence="1">Uncharacterized protein</fullName>
    </submittedName>
</protein>
<name>A0ABR2SQG0_9ROSI</name>
<organism evidence="1 2">
    <name type="scientific">Hibiscus sabdariffa</name>
    <name type="common">roselle</name>
    <dbReference type="NCBI Taxonomy" id="183260"/>
    <lineage>
        <taxon>Eukaryota</taxon>
        <taxon>Viridiplantae</taxon>
        <taxon>Streptophyta</taxon>
        <taxon>Embryophyta</taxon>
        <taxon>Tracheophyta</taxon>
        <taxon>Spermatophyta</taxon>
        <taxon>Magnoliopsida</taxon>
        <taxon>eudicotyledons</taxon>
        <taxon>Gunneridae</taxon>
        <taxon>Pentapetalae</taxon>
        <taxon>rosids</taxon>
        <taxon>malvids</taxon>
        <taxon>Malvales</taxon>
        <taxon>Malvaceae</taxon>
        <taxon>Malvoideae</taxon>
        <taxon>Hibiscus</taxon>
    </lineage>
</organism>
<accession>A0ABR2SQG0</accession>
<sequence>MENPCLLKTRRALALGYHYQCQFGEIFLVFGYSYKFHWSGHCHLRSSGNRALSFTCLPIPFIIENYPMFIITVPSQIRNASMISWAGDWSHLSPSYALL</sequence>
<reference evidence="1 2" key="1">
    <citation type="journal article" date="2024" name="G3 (Bethesda)">
        <title>Genome assembly of Hibiscus sabdariffa L. provides insights into metabolisms of medicinal natural products.</title>
        <authorList>
            <person name="Kim T."/>
        </authorList>
    </citation>
    <scope>NUCLEOTIDE SEQUENCE [LARGE SCALE GENOMIC DNA]</scope>
    <source>
        <strain evidence="1">TK-2024</strain>
        <tissue evidence="1">Old leaves</tissue>
    </source>
</reference>
<proteinExistence type="predicted"/>
<keyword evidence="2" id="KW-1185">Reference proteome</keyword>
<evidence type="ECO:0000313" key="1">
    <source>
        <dbReference type="EMBL" id="KAK9027508.1"/>
    </source>
</evidence>
<dbReference type="EMBL" id="JBBPBN010000012">
    <property type="protein sequence ID" value="KAK9027508.1"/>
    <property type="molecule type" value="Genomic_DNA"/>
</dbReference>
<dbReference type="Proteomes" id="UP001396334">
    <property type="component" value="Unassembled WGS sequence"/>
</dbReference>